<dbReference type="PANTHER" id="PTHR46943:SF1">
    <property type="entry name" value="PENTRAXIN-RELATED PROTEIN PTX3"/>
    <property type="match status" value="1"/>
</dbReference>
<dbReference type="Proteomes" id="UP000472260">
    <property type="component" value="Unassembled WGS sequence"/>
</dbReference>
<dbReference type="InterPro" id="IPR013320">
    <property type="entry name" value="ConA-like_dom_sf"/>
</dbReference>
<dbReference type="SUPFAM" id="SSF49899">
    <property type="entry name" value="Concanavalin A-like lectins/glucanases"/>
    <property type="match status" value="1"/>
</dbReference>
<accession>A0A671SQJ4</accession>
<evidence type="ECO:0000313" key="4">
    <source>
        <dbReference type="Ensembl" id="ENSSANP00000098789.1"/>
    </source>
</evidence>
<proteinExistence type="predicted"/>
<evidence type="ECO:0000256" key="1">
    <source>
        <dbReference type="PROSITE-ProRule" id="PRU01172"/>
    </source>
</evidence>
<protein>
    <submittedName>
        <fullName evidence="4">Pentraxin-related protein PTX3-like</fullName>
    </submittedName>
</protein>
<dbReference type="PRINTS" id="PR00895">
    <property type="entry name" value="PENTAXIN"/>
</dbReference>
<dbReference type="InterPro" id="IPR001759">
    <property type="entry name" value="PTX_dom"/>
</dbReference>
<reference evidence="4" key="2">
    <citation type="submission" date="2025-09" db="UniProtKB">
        <authorList>
            <consortium name="Ensembl"/>
        </authorList>
    </citation>
    <scope>IDENTIFICATION</scope>
</reference>
<dbReference type="KEGG" id="sanh:107659376"/>
<dbReference type="RefSeq" id="XP_016303775.1">
    <property type="nucleotide sequence ID" value="XM_016448289.1"/>
</dbReference>
<feature type="coiled-coil region" evidence="2">
    <location>
        <begin position="132"/>
        <end position="163"/>
    </location>
</feature>
<dbReference type="Pfam" id="PF26206">
    <property type="entry name" value="PTX3_N"/>
    <property type="match status" value="1"/>
</dbReference>
<name>A0A671SQJ4_9TELE</name>
<dbReference type="Gene3D" id="2.60.120.200">
    <property type="match status" value="1"/>
</dbReference>
<dbReference type="GO" id="GO:0001849">
    <property type="term" value="F:complement component C1q complex binding"/>
    <property type="evidence" value="ECO:0007669"/>
    <property type="project" value="TreeGrafter"/>
</dbReference>
<sequence>MQGQTNLHTSINIRMYAPGAVLALYLPCFLSGNVFSYEYGQDYSDSYYNEISNGERLKTGATQIPCPPQDLSRWDKLFIMLEDYQMKQDMLLQQKEDMVKAEMDSIRKEFHKLNNNNNVCVQASENTCKCISEQMNRNLNQAMDQLREAADMYQAQNNETLQQLIQYSRNQATRLTKLESSSLLRAGLGQLAMKSFSTYPKEQEASSADGGKLERALMATVADLQRVHAQLALFQRATAHRFLPSGCEMALLFPMRSKHIFAEVTPSMSMSLQSFTICLWAKVTQSLNKTVLFSYGTKKNPQELQLLLARHSVLLTVGGETHLVEAHSVVTDGQWGHFCAAWSSEQGLATLWVNGENVAKVPGVAEGHVLPGNGFILLGQERSRSGIYRDLDSSVAFTGKMTGVNMWDHMLEAGRIQEYTNQDGYCDSRGNVIGWGVSEIIPHGGAQYIN</sequence>
<dbReference type="Pfam" id="PF00354">
    <property type="entry name" value="Pentaxin"/>
    <property type="match status" value="1"/>
</dbReference>
<keyword evidence="2" id="KW-0175">Coiled coil</keyword>
<dbReference type="InterPro" id="IPR058832">
    <property type="entry name" value="PTX3_N"/>
</dbReference>
<dbReference type="PANTHER" id="PTHR46943">
    <property type="entry name" value="PENTRAXIN-RELATED PROTEIN PTX3"/>
    <property type="match status" value="1"/>
</dbReference>
<evidence type="ECO:0000313" key="5">
    <source>
        <dbReference type="Proteomes" id="UP000472260"/>
    </source>
</evidence>
<gene>
    <name evidence="4" type="primary">LOC107659376</name>
</gene>
<reference evidence="4" key="1">
    <citation type="submission" date="2025-08" db="UniProtKB">
        <authorList>
            <consortium name="Ensembl"/>
        </authorList>
    </citation>
    <scope>IDENTIFICATION</scope>
</reference>
<dbReference type="InterPro" id="IPR042837">
    <property type="entry name" value="PTX3"/>
</dbReference>
<keyword evidence="5" id="KW-1185">Reference proteome</keyword>
<dbReference type="Ensembl" id="ENSSANT00000104894.1">
    <property type="protein sequence ID" value="ENSSANP00000098789.1"/>
    <property type="gene ID" value="ENSSANG00000048608.1"/>
</dbReference>
<evidence type="ECO:0000259" key="3">
    <source>
        <dbReference type="PROSITE" id="PS51828"/>
    </source>
</evidence>
<dbReference type="PROSITE" id="PS51828">
    <property type="entry name" value="PTX_2"/>
    <property type="match status" value="1"/>
</dbReference>
<dbReference type="GO" id="GO:0005615">
    <property type="term" value="C:extracellular space"/>
    <property type="evidence" value="ECO:0007669"/>
    <property type="project" value="TreeGrafter"/>
</dbReference>
<dbReference type="AlphaFoldDB" id="A0A671SQJ4"/>
<dbReference type="GO" id="GO:0045087">
    <property type="term" value="P:innate immune response"/>
    <property type="evidence" value="ECO:0007669"/>
    <property type="project" value="TreeGrafter"/>
</dbReference>
<comment type="caution">
    <text evidence="1">Lacks conserved residue(s) required for the propagation of feature annotation.</text>
</comment>
<dbReference type="GeneID" id="107659376"/>
<evidence type="ECO:0000256" key="2">
    <source>
        <dbReference type="SAM" id="Coils"/>
    </source>
</evidence>
<dbReference type="OrthoDB" id="10009351at2759"/>
<organism evidence="4 5">
    <name type="scientific">Sinocyclocheilus anshuiensis</name>
    <dbReference type="NCBI Taxonomy" id="1608454"/>
    <lineage>
        <taxon>Eukaryota</taxon>
        <taxon>Metazoa</taxon>
        <taxon>Chordata</taxon>
        <taxon>Craniata</taxon>
        <taxon>Vertebrata</taxon>
        <taxon>Euteleostomi</taxon>
        <taxon>Actinopterygii</taxon>
        <taxon>Neopterygii</taxon>
        <taxon>Teleostei</taxon>
        <taxon>Ostariophysi</taxon>
        <taxon>Cypriniformes</taxon>
        <taxon>Cyprinidae</taxon>
        <taxon>Cyprininae</taxon>
        <taxon>Sinocyclocheilus</taxon>
    </lineage>
</organism>
<feature type="domain" description="Pentraxin (PTX)" evidence="3">
    <location>
        <begin position="247"/>
        <end position="450"/>
    </location>
</feature>
<dbReference type="SMART" id="SM00159">
    <property type="entry name" value="PTX"/>
    <property type="match status" value="1"/>
</dbReference>